<evidence type="ECO:0000256" key="6">
    <source>
        <dbReference type="ARBA" id="ARBA00022692"/>
    </source>
</evidence>
<feature type="transmembrane region" description="Helical" evidence="10">
    <location>
        <begin position="359"/>
        <end position="385"/>
    </location>
</feature>
<feature type="transmembrane region" description="Helical" evidence="10">
    <location>
        <begin position="268"/>
        <end position="289"/>
    </location>
</feature>
<proteinExistence type="inferred from homology"/>
<sequence length="398" mass="41914">MKSLAIKNLKGRPVRTAVLMVLAALLSFTALGGTLVVASLGKGLDSLKARLGADVMVVPREATMKKKFEDIVLQGSTGYFYMSSALADEVIQREGVGQVSPQFFLASTGSSCCSIPVQIIGFDPDTDFTVSPWIKRTYGGELGKYDIVAGSDLNAFVGDKLSFYGVECTVAAKLEKTGTTYDTTVFTNKDTITALIQSSLDKGMNDFNDTDPEHSVSCLMINAADGTSPEELVNDINIHCKKVRAFRSGDMISGIAGSLSGVSQMIRLLIAAVWVLGIVILLLAFTMSVNERKKEFAVLRVMGASRAKLAGLVLKEALCTCLGGSLIGAVVGLLVLLPFNGVIEKTLALPFLLPNAGSITGFAIAAVALSVISGAAAAAVSAWRVSRIDTGLILRGDN</sequence>
<accession>E9SCF8</accession>
<feature type="domain" description="ABC3 transporter permease C-terminal" evidence="11">
    <location>
        <begin position="269"/>
        <end position="385"/>
    </location>
</feature>
<dbReference type="InterPro" id="IPR025857">
    <property type="entry name" value="MacB_PCD"/>
</dbReference>
<evidence type="ECO:0000313" key="13">
    <source>
        <dbReference type="EMBL" id="EGC03035.1"/>
    </source>
</evidence>
<evidence type="ECO:0000313" key="14">
    <source>
        <dbReference type="Proteomes" id="UP000004259"/>
    </source>
</evidence>
<evidence type="ECO:0000256" key="2">
    <source>
        <dbReference type="ARBA" id="ARBA00008697"/>
    </source>
</evidence>
<dbReference type="EMBL" id="ADKM02000080">
    <property type="protein sequence ID" value="EGC03035.1"/>
    <property type="molecule type" value="Genomic_DNA"/>
</dbReference>
<organism evidence="13 14">
    <name type="scientific">Ruminococcus albus 8</name>
    <dbReference type="NCBI Taxonomy" id="246199"/>
    <lineage>
        <taxon>Bacteria</taxon>
        <taxon>Bacillati</taxon>
        <taxon>Bacillota</taxon>
        <taxon>Clostridia</taxon>
        <taxon>Eubacteriales</taxon>
        <taxon>Oscillospiraceae</taxon>
        <taxon>Ruminococcus</taxon>
    </lineage>
</organism>
<name>E9SCF8_RUMAL</name>
<dbReference type="RefSeq" id="WP_002849726.1">
    <property type="nucleotide sequence ID" value="NZ_ADKM02000080.1"/>
</dbReference>
<reference evidence="13 14" key="1">
    <citation type="submission" date="2011-02" db="EMBL/GenBank/DDBJ databases">
        <authorList>
            <person name="Nelson K.E."/>
            <person name="Sutton G."/>
            <person name="Torralba M."/>
            <person name="Durkin S."/>
            <person name="Harkins D."/>
            <person name="Montgomery R."/>
            <person name="Ziemer C."/>
            <person name="Klaassens E."/>
            <person name="Ocuiv P."/>
            <person name="Morrison M."/>
        </authorList>
    </citation>
    <scope>NUCLEOTIDE SEQUENCE [LARGE SCALE GENOMIC DNA]</scope>
    <source>
        <strain evidence="13 14">8</strain>
    </source>
</reference>
<dbReference type="Pfam" id="PF02687">
    <property type="entry name" value="FtsX"/>
    <property type="match status" value="1"/>
</dbReference>
<gene>
    <name evidence="13" type="ORF">CUS_5871</name>
</gene>
<feature type="domain" description="MacB-like periplasmic core" evidence="12">
    <location>
        <begin position="35"/>
        <end position="236"/>
    </location>
</feature>
<protein>
    <recommendedName>
        <fullName evidence="4">Putative hemin transport system permease protein HrtB</fullName>
    </recommendedName>
</protein>
<evidence type="ECO:0000259" key="12">
    <source>
        <dbReference type="Pfam" id="PF12704"/>
    </source>
</evidence>
<dbReference type="OrthoDB" id="6313at2"/>
<dbReference type="eggNOG" id="COG0577">
    <property type="taxonomic scope" value="Bacteria"/>
</dbReference>
<dbReference type="PANTHER" id="PTHR43738:SF2">
    <property type="entry name" value="ABC TRANSPORTER PERMEASE"/>
    <property type="match status" value="1"/>
</dbReference>
<dbReference type="Proteomes" id="UP000004259">
    <property type="component" value="Unassembled WGS sequence"/>
</dbReference>
<feature type="transmembrane region" description="Helical" evidence="10">
    <location>
        <begin position="309"/>
        <end position="339"/>
    </location>
</feature>
<evidence type="ECO:0000256" key="5">
    <source>
        <dbReference type="ARBA" id="ARBA00022475"/>
    </source>
</evidence>
<evidence type="ECO:0000256" key="9">
    <source>
        <dbReference type="ARBA" id="ARBA00024973"/>
    </source>
</evidence>
<evidence type="ECO:0000256" key="3">
    <source>
        <dbReference type="ARBA" id="ARBA00011131"/>
    </source>
</evidence>
<dbReference type="InterPro" id="IPR003838">
    <property type="entry name" value="ABC3_permease_C"/>
</dbReference>
<keyword evidence="7 10" id="KW-1133">Transmembrane helix</keyword>
<dbReference type="GO" id="GO:0005886">
    <property type="term" value="C:plasma membrane"/>
    <property type="evidence" value="ECO:0007669"/>
    <property type="project" value="UniProtKB-SubCell"/>
</dbReference>
<comment type="subunit">
    <text evidence="3">The complex is composed of two ATP-binding proteins (HrtA), two transmembrane proteins (HrtB) and a solute-binding protein.</text>
</comment>
<comment type="function">
    <text evidence="9">Part of the ABC transporter complex hrt involved in hemin import. Responsible for the translocation of the substrate across the membrane.</text>
</comment>
<evidence type="ECO:0000256" key="4">
    <source>
        <dbReference type="ARBA" id="ARBA00016962"/>
    </source>
</evidence>
<dbReference type="InterPro" id="IPR051125">
    <property type="entry name" value="ABC-4/HrtB_transporter"/>
</dbReference>
<dbReference type="AlphaFoldDB" id="E9SCF8"/>
<keyword evidence="8 10" id="KW-0472">Membrane</keyword>
<comment type="subcellular location">
    <subcellularLocation>
        <location evidence="1">Cell membrane</location>
        <topology evidence="1">Multi-pass membrane protein</topology>
    </subcellularLocation>
</comment>
<dbReference type="Pfam" id="PF12704">
    <property type="entry name" value="MacB_PCD"/>
    <property type="match status" value="1"/>
</dbReference>
<evidence type="ECO:0000256" key="8">
    <source>
        <dbReference type="ARBA" id="ARBA00023136"/>
    </source>
</evidence>
<comment type="similarity">
    <text evidence="2">Belongs to the ABC-4 integral membrane protein family. HrtB subfamily.</text>
</comment>
<evidence type="ECO:0000256" key="10">
    <source>
        <dbReference type="SAM" id="Phobius"/>
    </source>
</evidence>
<keyword evidence="6 10" id="KW-0812">Transmembrane</keyword>
<keyword evidence="5" id="KW-1003">Cell membrane</keyword>
<evidence type="ECO:0000256" key="1">
    <source>
        <dbReference type="ARBA" id="ARBA00004651"/>
    </source>
</evidence>
<dbReference type="STRING" id="246199.CUS_5871"/>
<comment type="caution">
    <text evidence="13">The sequence shown here is derived from an EMBL/GenBank/DDBJ whole genome shotgun (WGS) entry which is preliminary data.</text>
</comment>
<evidence type="ECO:0000259" key="11">
    <source>
        <dbReference type="Pfam" id="PF02687"/>
    </source>
</evidence>
<evidence type="ECO:0000256" key="7">
    <source>
        <dbReference type="ARBA" id="ARBA00022989"/>
    </source>
</evidence>
<keyword evidence="14" id="KW-1185">Reference proteome</keyword>
<dbReference type="PANTHER" id="PTHR43738">
    <property type="entry name" value="ABC TRANSPORTER, MEMBRANE PROTEIN"/>
    <property type="match status" value="1"/>
</dbReference>